<dbReference type="STRING" id="48269.A0A183N2P4"/>
<organism evidence="3 4">
    <name type="scientific">Schistosoma margrebowiei</name>
    <dbReference type="NCBI Taxonomy" id="48269"/>
    <lineage>
        <taxon>Eukaryota</taxon>
        <taxon>Metazoa</taxon>
        <taxon>Spiralia</taxon>
        <taxon>Lophotrochozoa</taxon>
        <taxon>Platyhelminthes</taxon>
        <taxon>Trematoda</taxon>
        <taxon>Digenea</taxon>
        <taxon>Strigeidida</taxon>
        <taxon>Schistosomatoidea</taxon>
        <taxon>Schistosomatidae</taxon>
        <taxon>Schistosoma</taxon>
    </lineage>
</organism>
<evidence type="ECO:0000256" key="2">
    <source>
        <dbReference type="ARBA" id="ARBA00023274"/>
    </source>
</evidence>
<dbReference type="Gene3D" id="2.30.30.100">
    <property type="match status" value="1"/>
</dbReference>
<dbReference type="Pfam" id="PF01423">
    <property type="entry name" value="LSM"/>
    <property type="match status" value="1"/>
</dbReference>
<dbReference type="GO" id="GO:0046540">
    <property type="term" value="C:U4/U6 x U5 tri-snRNP complex"/>
    <property type="evidence" value="ECO:0007669"/>
    <property type="project" value="TreeGrafter"/>
</dbReference>
<proteinExistence type="predicted"/>
<dbReference type="PANTHER" id="PTHR15588:SF9">
    <property type="entry name" value="U6 SNRNA-ASSOCIATED SM-LIKE PROTEIN LSM8"/>
    <property type="match status" value="1"/>
</dbReference>
<accession>A0A183N2P4</accession>
<dbReference type="PANTHER" id="PTHR15588">
    <property type="entry name" value="LSM1"/>
    <property type="match status" value="1"/>
</dbReference>
<evidence type="ECO:0000313" key="3">
    <source>
        <dbReference type="EMBL" id="VDP43787.1"/>
    </source>
</evidence>
<dbReference type="GO" id="GO:0003729">
    <property type="term" value="F:mRNA binding"/>
    <property type="evidence" value="ECO:0007669"/>
    <property type="project" value="TreeGrafter"/>
</dbReference>
<dbReference type="GO" id="GO:0071011">
    <property type="term" value="C:precatalytic spliceosome"/>
    <property type="evidence" value="ECO:0007669"/>
    <property type="project" value="TreeGrafter"/>
</dbReference>
<gene>
    <name evidence="3" type="ORF">SMRZ_LOCUS22569</name>
</gene>
<name>A0A183N2P4_9TREM</name>
<reference evidence="3 4" key="1">
    <citation type="submission" date="2018-11" db="EMBL/GenBank/DDBJ databases">
        <authorList>
            <consortium name="Pathogen Informatics"/>
        </authorList>
    </citation>
    <scope>NUCLEOTIDE SEQUENCE [LARGE SCALE GENOMIC DNA]</scope>
    <source>
        <strain evidence="3 4">Zambia</strain>
    </source>
</reference>
<dbReference type="AlphaFoldDB" id="A0A183N2P4"/>
<dbReference type="GO" id="GO:0000398">
    <property type="term" value="P:mRNA splicing, via spliceosome"/>
    <property type="evidence" value="ECO:0007669"/>
    <property type="project" value="TreeGrafter"/>
</dbReference>
<dbReference type="InterPro" id="IPR010920">
    <property type="entry name" value="LSM_dom_sf"/>
</dbReference>
<keyword evidence="1" id="KW-0694">RNA-binding</keyword>
<dbReference type="Proteomes" id="UP000277204">
    <property type="component" value="Unassembled WGS sequence"/>
</dbReference>
<evidence type="ECO:0000313" key="4">
    <source>
        <dbReference type="Proteomes" id="UP000277204"/>
    </source>
</evidence>
<keyword evidence="4" id="KW-1185">Reference proteome</keyword>
<dbReference type="InterPro" id="IPR044642">
    <property type="entry name" value="PTHR15588"/>
</dbReference>
<keyword evidence="2" id="KW-0687">Ribonucleoprotein</keyword>
<evidence type="ECO:0000256" key="1">
    <source>
        <dbReference type="ARBA" id="ARBA00022884"/>
    </source>
</evidence>
<dbReference type="InterPro" id="IPR001163">
    <property type="entry name" value="Sm_dom_euk/arc"/>
</dbReference>
<dbReference type="SUPFAM" id="SSF50182">
    <property type="entry name" value="Sm-like ribonucleoproteins"/>
    <property type="match status" value="1"/>
</dbReference>
<dbReference type="EMBL" id="UZAI01019234">
    <property type="protein sequence ID" value="VDP43787.1"/>
    <property type="molecule type" value="Genomic_DNA"/>
</dbReference>
<dbReference type="GO" id="GO:0005688">
    <property type="term" value="C:U6 snRNP"/>
    <property type="evidence" value="ECO:0007669"/>
    <property type="project" value="TreeGrafter"/>
</dbReference>
<sequence>MNFYMNDDELFCLLSLSFWLILGTLKGFDNVVNLVIKDSHERVFSPTEGVEQVPLGLFIIRGQNPSLVTKLLFLKLKLDIM</sequence>
<protein>
    <submittedName>
        <fullName evidence="3">Uncharacterized protein</fullName>
    </submittedName>
</protein>